<feature type="active site" evidence="3">
    <location>
        <position position="79"/>
    </location>
</feature>
<dbReference type="PANTHER" id="PTHR21600">
    <property type="entry name" value="MITOCHONDRIAL RNA PSEUDOURIDINE SYNTHASE"/>
    <property type="match status" value="1"/>
</dbReference>
<accession>A0A1F6WP15</accession>
<evidence type="ECO:0000313" key="7">
    <source>
        <dbReference type="Proteomes" id="UP000179448"/>
    </source>
</evidence>
<dbReference type="GO" id="GO:0000455">
    <property type="term" value="P:enzyme-directed rRNA pseudouridine synthesis"/>
    <property type="evidence" value="ECO:0007669"/>
    <property type="project" value="TreeGrafter"/>
</dbReference>
<dbReference type="Proteomes" id="UP000179448">
    <property type="component" value="Unassembled WGS sequence"/>
</dbReference>
<comment type="similarity">
    <text evidence="1 4">Belongs to the pseudouridine synthase RluA family.</text>
</comment>
<feature type="domain" description="Pseudouridine synthase RsuA/RluA-like" evidence="5">
    <location>
        <begin position="14"/>
        <end position="194"/>
    </location>
</feature>
<dbReference type="NCBIfam" id="TIGR00005">
    <property type="entry name" value="rluA_subfam"/>
    <property type="match status" value="1"/>
</dbReference>
<dbReference type="InterPro" id="IPR006224">
    <property type="entry name" value="PsdUridine_synth_RluA-like_CS"/>
</dbReference>
<evidence type="ECO:0000313" key="6">
    <source>
        <dbReference type="EMBL" id="OGI83652.1"/>
    </source>
</evidence>
<dbReference type="EMBL" id="MFUQ01000014">
    <property type="protein sequence ID" value="OGI83652.1"/>
    <property type="molecule type" value="Genomic_DNA"/>
</dbReference>
<evidence type="ECO:0000256" key="1">
    <source>
        <dbReference type="ARBA" id="ARBA00010876"/>
    </source>
</evidence>
<dbReference type="InterPro" id="IPR050188">
    <property type="entry name" value="RluA_PseudoU_synthase"/>
</dbReference>
<organism evidence="6 7">
    <name type="scientific">Candidatus Nomurabacteria bacterium RIFCSPLOWO2_01_FULL_36_10b</name>
    <dbReference type="NCBI Taxonomy" id="1801766"/>
    <lineage>
        <taxon>Bacteria</taxon>
        <taxon>Candidatus Nomuraibacteriota</taxon>
    </lineage>
</organism>
<comment type="catalytic activity">
    <reaction evidence="4">
        <text>a uridine in RNA = a pseudouridine in RNA</text>
        <dbReference type="Rhea" id="RHEA:48348"/>
        <dbReference type="Rhea" id="RHEA-COMP:12068"/>
        <dbReference type="Rhea" id="RHEA-COMP:12069"/>
        <dbReference type="ChEBI" id="CHEBI:65314"/>
        <dbReference type="ChEBI" id="CHEBI:65315"/>
    </reaction>
</comment>
<dbReference type="GO" id="GO:0140098">
    <property type="term" value="F:catalytic activity, acting on RNA"/>
    <property type="evidence" value="ECO:0007669"/>
    <property type="project" value="UniProtKB-ARBA"/>
</dbReference>
<protein>
    <recommendedName>
        <fullName evidence="4">Pseudouridine synthase</fullName>
        <ecNumber evidence="4">5.4.99.-</ecNumber>
    </recommendedName>
</protein>
<keyword evidence="2 4" id="KW-0413">Isomerase</keyword>
<proteinExistence type="inferred from homology"/>
<dbReference type="EC" id="5.4.99.-" evidence="4"/>
<dbReference type="Gene3D" id="3.30.2350.10">
    <property type="entry name" value="Pseudouridine synthase"/>
    <property type="match status" value="1"/>
</dbReference>
<evidence type="ECO:0000256" key="2">
    <source>
        <dbReference type="ARBA" id="ARBA00023235"/>
    </source>
</evidence>
<dbReference type="AlphaFoldDB" id="A0A1F6WP15"/>
<dbReference type="SUPFAM" id="SSF55120">
    <property type="entry name" value="Pseudouridine synthase"/>
    <property type="match status" value="1"/>
</dbReference>
<dbReference type="GO" id="GO:0003723">
    <property type="term" value="F:RNA binding"/>
    <property type="evidence" value="ECO:0007669"/>
    <property type="project" value="InterPro"/>
</dbReference>
<dbReference type="InterPro" id="IPR006145">
    <property type="entry name" value="PsdUridine_synth_RsuA/RluA"/>
</dbReference>
<comment type="function">
    <text evidence="4">Responsible for synthesis of pseudouridine from uracil.</text>
</comment>
<dbReference type="PROSITE" id="PS01129">
    <property type="entry name" value="PSI_RLU"/>
    <property type="match status" value="1"/>
</dbReference>
<evidence type="ECO:0000259" key="5">
    <source>
        <dbReference type="Pfam" id="PF00849"/>
    </source>
</evidence>
<reference evidence="6 7" key="1">
    <citation type="journal article" date="2016" name="Nat. Commun.">
        <title>Thousands of microbial genomes shed light on interconnected biogeochemical processes in an aquifer system.</title>
        <authorList>
            <person name="Anantharaman K."/>
            <person name="Brown C.T."/>
            <person name="Hug L.A."/>
            <person name="Sharon I."/>
            <person name="Castelle C.J."/>
            <person name="Probst A.J."/>
            <person name="Thomas B.C."/>
            <person name="Singh A."/>
            <person name="Wilkins M.J."/>
            <person name="Karaoz U."/>
            <person name="Brodie E.L."/>
            <person name="Williams K.H."/>
            <person name="Hubbard S.S."/>
            <person name="Banfield J.F."/>
        </authorList>
    </citation>
    <scope>NUCLEOTIDE SEQUENCE [LARGE SCALE GENOMIC DNA]</scope>
</reference>
<dbReference type="STRING" id="1801766.A2997_02340"/>
<dbReference type="InterPro" id="IPR020103">
    <property type="entry name" value="PsdUridine_synth_cat_dom_sf"/>
</dbReference>
<dbReference type="GO" id="GO:0009982">
    <property type="term" value="F:pseudouridine synthase activity"/>
    <property type="evidence" value="ECO:0007669"/>
    <property type="project" value="InterPro"/>
</dbReference>
<sequence>MSQSNIQIIHECSDYIVINKPAGLVVHSDGRTKEPTLVDWILKHYPEIDGVGEDWSREDDMNVNVKKIVKRCGIVHRLDRDTSGAMVIARTQTFFDFIKKQFQEHTVEKTYHAIVYGKVKQDSGVINASIGKSPSDFRRWSAQRGARGVMRQAVTHYCVLGRYSFLAEGEEIKEYTYIEFRPETGRTHQIRVHAKYMNHPIVADTLYAGSISKNNGNNVGFTHQALHAFALSFFDIKGVKHEYKAPIPDDFKHALAILRSI</sequence>
<dbReference type="CDD" id="cd02869">
    <property type="entry name" value="PseudoU_synth_RluA_like"/>
    <property type="match status" value="1"/>
</dbReference>
<gene>
    <name evidence="6" type="ORF">A2997_02340</name>
</gene>
<dbReference type="InterPro" id="IPR006225">
    <property type="entry name" value="PsdUridine_synth_RluC/D"/>
</dbReference>
<dbReference type="PANTHER" id="PTHR21600:SF44">
    <property type="entry name" value="RIBOSOMAL LARGE SUBUNIT PSEUDOURIDINE SYNTHASE D"/>
    <property type="match status" value="1"/>
</dbReference>
<comment type="caution">
    <text evidence="6">The sequence shown here is derived from an EMBL/GenBank/DDBJ whole genome shotgun (WGS) entry which is preliminary data.</text>
</comment>
<dbReference type="Pfam" id="PF00849">
    <property type="entry name" value="PseudoU_synth_2"/>
    <property type="match status" value="1"/>
</dbReference>
<name>A0A1F6WP15_9BACT</name>
<evidence type="ECO:0000256" key="3">
    <source>
        <dbReference type="PIRSR" id="PIRSR606225-1"/>
    </source>
</evidence>
<evidence type="ECO:0000256" key="4">
    <source>
        <dbReference type="RuleBase" id="RU362028"/>
    </source>
</evidence>